<reference evidence="13 14" key="1">
    <citation type="journal article" date="2018" name="MBio">
        <title>Comparative Genomics Reveals the Core Gene Toolbox for the Fungus-Insect Symbiosis.</title>
        <authorList>
            <person name="Wang Y."/>
            <person name="Stata M."/>
            <person name="Wang W."/>
            <person name="Stajich J.E."/>
            <person name="White M.M."/>
            <person name="Moncalvo J.M."/>
        </authorList>
    </citation>
    <scope>NUCLEOTIDE SEQUENCE [LARGE SCALE GENOMIC DNA]</scope>
    <source>
        <strain evidence="13 14">SWE-8-4</strain>
    </source>
</reference>
<feature type="transmembrane region" description="Helical" evidence="10">
    <location>
        <begin position="292"/>
        <end position="313"/>
    </location>
</feature>
<feature type="transmembrane region" description="Helical" evidence="10">
    <location>
        <begin position="967"/>
        <end position="996"/>
    </location>
</feature>
<dbReference type="FunFam" id="3.40.50.300:FF:000074">
    <property type="entry name" value="Multidrug resistance-associated protein 5 isoform 1"/>
    <property type="match status" value="1"/>
</dbReference>
<dbReference type="FunFam" id="3.40.50.300:FF:000997">
    <property type="entry name" value="Multidrug resistance-associated protein 1"/>
    <property type="match status" value="1"/>
</dbReference>
<dbReference type="SUPFAM" id="SSF90123">
    <property type="entry name" value="ABC transporter transmembrane region"/>
    <property type="match status" value="2"/>
</dbReference>
<feature type="domain" description="ABC transporter" evidence="11">
    <location>
        <begin position="627"/>
        <end position="850"/>
    </location>
</feature>
<evidence type="ECO:0000256" key="5">
    <source>
        <dbReference type="ARBA" id="ARBA00022737"/>
    </source>
</evidence>
<feature type="domain" description="ABC transporter" evidence="11">
    <location>
        <begin position="1249"/>
        <end position="1483"/>
    </location>
</feature>
<dbReference type="InterPro" id="IPR050173">
    <property type="entry name" value="ABC_transporter_C-like"/>
</dbReference>
<evidence type="ECO:0000256" key="2">
    <source>
        <dbReference type="ARBA" id="ARBA00009726"/>
    </source>
</evidence>
<comment type="caution">
    <text evidence="13">The sequence shown here is derived from an EMBL/GenBank/DDBJ whole genome shotgun (WGS) entry which is preliminary data.</text>
</comment>
<dbReference type="PANTHER" id="PTHR24223">
    <property type="entry name" value="ATP-BINDING CASSETTE SUB-FAMILY C"/>
    <property type="match status" value="1"/>
</dbReference>
<dbReference type="GO" id="GO:0016887">
    <property type="term" value="F:ATP hydrolysis activity"/>
    <property type="evidence" value="ECO:0007669"/>
    <property type="project" value="InterPro"/>
</dbReference>
<evidence type="ECO:0000259" key="12">
    <source>
        <dbReference type="PROSITE" id="PS50929"/>
    </source>
</evidence>
<comment type="subcellular location">
    <subcellularLocation>
        <location evidence="1">Endomembrane system</location>
        <topology evidence="1">Multi-pass membrane protein</topology>
    </subcellularLocation>
</comment>
<gene>
    <name evidence="13" type="ORF">BB561_004994</name>
</gene>
<evidence type="ECO:0000313" key="13">
    <source>
        <dbReference type="EMBL" id="PVU90185.1"/>
    </source>
</evidence>
<keyword evidence="6" id="KW-0547">Nucleotide-binding</keyword>
<dbReference type="FunFam" id="1.20.1560.10:FF:000006">
    <property type="entry name" value="ATP-binding cassette, sub-family C (CFTR/MRP), member 9"/>
    <property type="match status" value="1"/>
</dbReference>
<dbReference type="InterPro" id="IPR036640">
    <property type="entry name" value="ABC1_TM_sf"/>
</dbReference>
<dbReference type="CDD" id="cd03244">
    <property type="entry name" value="ABCC_MRP_domain2"/>
    <property type="match status" value="1"/>
</dbReference>
<feature type="transmembrane region" description="Helical" evidence="10">
    <location>
        <begin position="71"/>
        <end position="91"/>
    </location>
</feature>
<dbReference type="Gene3D" id="3.40.50.300">
    <property type="entry name" value="P-loop containing nucleotide triphosphate hydrolases"/>
    <property type="match status" value="2"/>
</dbReference>
<comment type="similarity">
    <text evidence="2">Belongs to the ABC transporter superfamily. ABCC family. Conjugate transporter (TC 3.A.1.208) subfamily.</text>
</comment>
<feature type="transmembrane region" description="Helical" evidence="10">
    <location>
        <begin position="170"/>
        <end position="191"/>
    </location>
</feature>
<organism evidence="13 14">
    <name type="scientific">Smittium simulii</name>
    <dbReference type="NCBI Taxonomy" id="133385"/>
    <lineage>
        <taxon>Eukaryota</taxon>
        <taxon>Fungi</taxon>
        <taxon>Fungi incertae sedis</taxon>
        <taxon>Zoopagomycota</taxon>
        <taxon>Kickxellomycotina</taxon>
        <taxon>Harpellomycetes</taxon>
        <taxon>Harpellales</taxon>
        <taxon>Legeriomycetaceae</taxon>
        <taxon>Smittium</taxon>
    </lineage>
</organism>
<feature type="transmembrane region" description="Helical" evidence="10">
    <location>
        <begin position="477"/>
        <end position="500"/>
    </location>
</feature>
<evidence type="ECO:0000313" key="14">
    <source>
        <dbReference type="Proteomes" id="UP000245383"/>
    </source>
</evidence>
<keyword evidence="4 10" id="KW-0812">Transmembrane</keyword>
<dbReference type="SUPFAM" id="SSF52540">
    <property type="entry name" value="P-loop containing nucleoside triphosphate hydrolases"/>
    <property type="match status" value="2"/>
</dbReference>
<keyword evidence="8 10" id="KW-1133">Transmembrane helix</keyword>
<feature type="transmembrane region" description="Helical" evidence="10">
    <location>
        <begin position="385"/>
        <end position="411"/>
    </location>
</feature>
<dbReference type="CDD" id="cd03250">
    <property type="entry name" value="ABCC_MRP_domain1"/>
    <property type="match status" value="1"/>
</dbReference>
<dbReference type="GO" id="GO:0016020">
    <property type="term" value="C:membrane"/>
    <property type="evidence" value="ECO:0007669"/>
    <property type="project" value="InterPro"/>
</dbReference>
<feature type="transmembrane region" description="Helical" evidence="10">
    <location>
        <begin position="359"/>
        <end position="379"/>
    </location>
</feature>
<keyword evidence="7" id="KW-0067">ATP-binding</keyword>
<evidence type="ECO:0000259" key="11">
    <source>
        <dbReference type="PROSITE" id="PS50893"/>
    </source>
</evidence>
<dbReference type="InterPro" id="IPR003439">
    <property type="entry name" value="ABC_transporter-like_ATP-bd"/>
</dbReference>
<evidence type="ECO:0000256" key="8">
    <source>
        <dbReference type="ARBA" id="ARBA00022989"/>
    </source>
</evidence>
<feature type="transmembrane region" description="Helical" evidence="10">
    <location>
        <begin position="32"/>
        <end position="59"/>
    </location>
</feature>
<feature type="transmembrane region" description="Helical" evidence="10">
    <location>
        <begin position="1055"/>
        <end position="1083"/>
    </location>
</feature>
<dbReference type="Pfam" id="PF00005">
    <property type="entry name" value="ABC_tran"/>
    <property type="match status" value="2"/>
</dbReference>
<dbReference type="OrthoDB" id="6500128at2759"/>
<feature type="transmembrane region" description="Helical" evidence="10">
    <location>
        <begin position="132"/>
        <end position="150"/>
    </location>
</feature>
<evidence type="ECO:0000256" key="1">
    <source>
        <dbReference type="ARBA" id="ARBA00004127"/>
    </source>
</evidence>
<evidence type="ECO:0000256" key="9">
    <source>
        <dbReference type="ARBA" id="ARBA00023136"/>
    </source>
</evidence>
<evidence type="ECO:0000256" key="7">
    <source>
        <dbReference type="ARBA" id="ARBA00022840"/>
    </source>
</evidence>
<dbReference type="Gene3D" id="1.20.1560.10">
    <property type="entry name" value="ABC transporter type 1, transmembrane domain"/>
    <property type="match status" value="2"/>
</dbReference>
<dbReference type="Pfam" id="PF00664">
    <property type="entry name" value="ABC_membrane"/>
    <property type="match status" value="2"/>
</dbReference>
<evidence type="ECO:0000256" key="10">
    <source>
        <dbReference type="SAM" id="Phobius"/>
    </source>
</evidence>
<dbReference type="PROSITE" id="PS00211">
    <property type="entry name" value="ABC_TRANSPORTER_1"/>
    <property type="match status" value="2"/>
</dbReference>
<dbReference type="PROSITE" id="PS50893">
    <property type="entry name" value="ABC_TRANSPORTER_2"/>
    <property type="match status" value="2"/>
</dbReference>
<dbReference type="STRING" id="133385.A0A2T9YD12"/>
<feature type="transmembrane region" description="Helical" evidence="10">
    <location>
        <begin position="1159"/>
        <end position="1180"/>
    </location>
</feature>
<evidence type="ECO:0000256" key="4">
    <source>
        <dbReference type="ARBA" id="ARBA00022692"/>
    </source>
</evidence>
<dbReference type="PANTHER" id="PTHR24223:SF399">
    <property type="entry name" value="ABC TRANSPORTER ATNG"/>
    <property type="match status" value="1"/>
</dbReference>
<feature type="transmembrane region" description="Helical" evidence="10">
    <location>
        <begin position="917"/>
        <end position="939"/>
    </location>
</feature>
<dbReference type="GO" id="GO:0012505">
    <property type="term" value="C:endomembrane system"/>
    <property type="evidence" value="ECO:0007669"/>
    <property type="project" value="UniProtKB-SubCell"/>
</dbReference>
<dbReference type="GO" id="GO:0140359">
    <property type="term" value="F:ABC-type transporter activity"/>
    <property type="evidence" value="ECO:0007669"/>
    <property type="project" value="InterPro"/>
</dbReference>
<keyword evidence="9 10" id="KW-0472">Membrane</keyword>
<keyword evidence="3" id="KW-0813">Transport</keyword>
<dbReference type="InterPro" id="IPR003593">
    <property type="entry name" value="AAA+_ATPase"/>
</dbReference>
<accession>A0A2T9YD12</accession>
<dbReference type="InterPro" id="IPR011527">
    <property type="entry name" value="ABC1_TM_dom"/>
</dbReference>
<proteinExistence type="inferred from homology"/>
<feature type="domain" description="ABC transmembrane type-1" evidence="12">
    <location>
        <begin position="249"/>
        <end position="539"/>
    </location>
</feature>
<dbReference type="SMART" id="SM00382">
    <property type="entry name" value="AAA"/>
    <property type="match status" value="2"/>
</dbReference>
<keyword evidence="14" id="KW-1185">Reference proteome</keyword>
<protein>
    <submittedName>
        <fullName evidence="13">Uncharacterized protein</fullName>
    </submittedName>
</protein>
<dbReference type="Proteomes" id="UP000245383">
    <property type="component" value="Unassembled WGS sequence"/>
</dbReference>
<feature type="domain" description="ABC transmembrane type-1" evidence="12">
    <location>
        <begin position="920"/>
        <end position="1213"/>
    </location>
</feature>
<dbReference type="InterPro" id="IPR027417">
    <property type="entry name" value="P-loop_NTPase"/>
</dbReference>
<dbReference type="InterPro" id="IPR017871">
    <property type="entry name" value="ABC_transporter-like_CS"/>
</dbReference>
<keyword evidence="5" id="KW-0677">Repeat</keyword>
<dbReference type="GO" id="GO:0005524">
    <property type="term" value="F:ATP binding"/>
    <property type="evidence" value="ECO:0007669"/>
    <property type="project" value="UniProtKB-KW"/>
</dbReference>
<dbReference type="CDD" id="cd18603">
    <property type="entry name" value="ABC_6TM_MRP1_2_3_6_D2_like"/>
    <property type="match status" value="1"/>
</dbReference>
<dbReference type="CDD" id="cd18579">
    <property type="entry name" value="ABC_6TM_ABCC_D1"/>
    <property type="match status" value="1"/>
</dbReference>
<dbReference type="FunFam" id="1.20.1560.10:FF:000013">
    <property type="entry name" value="ABC transporter C family member 2"/>
    <property type="match status" value="1"/>
</dbReference>
<evidence type="ECO:0000256" key="6">
    <source>
        <dbReference type="ARBA" id="ARBA00022741"/>
    </source>
</evidence>
<dbReference type="PROSITE" id="PS50929">
    <property type="entry name" value="ABC_TM1F"/>
    <property type="match status" value="2"/>
</dbReference>
<sequence length="1486" mass="167269">MLGTSNVFQWSSLFFCQSTELQVYSKFPFASYLNLCFFFGFFNPLVNILLFFIIVNNIVFHPNSRQQISPLFNLQKIILCLLFATNVTYYAHQLYFTETPSNVLYTATASNILLLLSFLLSLLFIKFYLSAFFLLHFAGLSLFIFTIRFRDQIIALESLDQSQNENTSQLPYPFYGSFFSHVFFNFMNPLVNLGKLKLLSLDDLPLLPPQISPHYQYNKFKKVWAASENSNKNYRLLKVIFYIYSKQILIALLLKLLKDILSVLTPLILGLLLKFFSQYLTANPKPNIKLGYFYAVSLFVSSFLQILLLQSYSHINNKLGITIRAILVPAIYSKSLALNSEYKQKHSIGKIVNLMNVDTSRVVGFINYMHLIWSIPFQIVTSLYLLYITIGWSAIGGLAVIIASIPINNYFTKQSRLANRQIVKHKDIRIKKISELLSGIKFIKFFAWEQPIIDTITHIRENQELKYMKNYSILKSIFSFSINIIPFMISISTLGLYSLFDNKSRGVLNAELIFVTLSLLNNMRFPLSHGVQVISSGIEALYSLERLELYFAAPEIKAISISQTLSNTDKDNAQIYPSQSLSRPQNDLNLDLKKVDEITPLFANQNGYNSIEFLQKNNGGIDSNTLLSVQNAKFLWNSDSSFELDLNLQVSRKECVGIFGVVGSGKSSLMSALINEMNKISGTVTLTGTIAYSPQVPWLLNTSIRENILFGLDYDAIFYMKTIHACALEADFNILHNGDMTEIGERGINLSGGQKSRISLARAIYSRADIYLLDDPLGAVDAHVGQHIFESIIGPNGLLKDKTRLIATHAVHFVKQFDKVIVLEQGKIIYNDSCKPELQTLLQKMNFIKSGDADADFSNVVTDDINPNPNDSLKSATLNVALSNQYRPDLTSQEVSAVGSVGIKAYKLYLSSCGWDNICICIICLILISAFGVLANFVLKLWADNNSANSQSMISYNSTKELHTHMYFLFLYTAIGVLSSFFTGMLSFTLYAFCAIRSASITHSQMLKNIIKSPQIFFDTTPLGRVINRFSQDQSTIDSTLPGDFMQWSSAIMGALSCIFVITIASPVFLVFVIPLTASYLYLQNYYLSSSRQLKRMSSTLLSPIYSHFSESLMGSSTIRAYNKQEFFINENTTRLYKYLTSNFMLLCLGRWQAIRIECLGSIVVFFAAVFTVGSLHFYGTINTTLAALSIVYSLQFTNSVSSAVRAFGSLETNLVSIERVYEYVELSQETENNQDVVLAKNWPVLGEIEILDLVLRYRPNLSPVLTGISLKISSGEKIGIVGRTGAGKSSLTMALFRLINPENGIIKIDGVDTSTIKLFDLRSRLSIINQDPVLFSGTLRYNIDPFGLYSDKEIWDVLELSCLKETVIKNCDGLEMEISFAGDNLSFGQRQLVCLARVLLKKSSILVLDEPTAGIDLATDRILQQTIRSEFSRNTVITIAHRIDTVMYCDRVVVIDNGKIAEIGNPNNLINDRNSLFGKLYHESN</sequence>
<evidence type="ECO:0000256" key="3">
    <source>
        <dbReference type="ARBA" id="ARBA00022448"/>
    </source>
</evidence>
<dbReference type="EMBL" id="MBFR01000270">
    <property type="protein sequence ID" value="PVU90185.1"/>
    <property type="molecule type" value="Genomic_DNA"/>
</dbReference>
<feature type="transmembrane region" description="Helical" evidence="10">
    <location>
        <begin position="103"/>
        <end position="125"/>
    </location>
</feature>
<dbReference type="InterPro" id="IPR044746">
    <property type="entry name" value="ABCC_6TM_D1"/>
</dbReference>
<name>A0A2T9YD12_9FUNG</name>